<feature type="compositionally biased region" description="Low complexity" evidence="1">
    <location>
        <begin position="153"/>
        <end position="187"/>
    </location>
</feature>
<feature type="region of interest" description="Disordered" evidence="1">
    <location>
        <begin position="123"/>
        <end position="187"/>
    </location>
</feature>
<evidence type="ECO:0000313" key="2">
    <source>
        <dbReference type="Proteomes" id="UP000095280"/>
    </source>
</evidence>
<proteinExistence type="predicted"/>
<accession>A0A1I8J8U8</accession>
<feature type="compositionally biased region" description="Low complexity" evidence="1">
    <location>
        <begin position="19"/>
        <end position="29"/>
    </location>
</feature>
<evidence type="ECO:0000256" key="1">
    <source>
        <dbReference type="SAM" id="MobiDB-lite"/>
    </source>
</evidence>
<organism evidence="2 3">
    <name type="scientific">Macrostomum lignano</name>
    <dbReference type="NCBI Taxonomy" id="282301"/>
    <lineage>
        <taxon>Eukaryota</taxon>
        <taxon>Metazoa</taxon>
        <taxon>Spiralia</taxon>
        <taxon>Lophotrochozoa</taxon>
        <taxon>Platyhelminthes</taxon>
        <taxon>Rhabditophora</taxon>
        <taxon>Macrostomorpha</taxon>
        <taxon>Macrostomida</taxon>
        <taxon>Macrostomidae</taxon>
        <taxon>Macrostomum</taxon>
    </lineage>
</organism>
<keyword evidence="2" id="KW-1185">Reference proteome</keyword>
<dbReference type="WBParaSite" id="maker-uti_cns_0046235-snap-gene-1.17-mRNA-1">
    <property type="protein sequence ID" value="maker-uti_cns_0046235-snap-gene-1.17-mRNA-1"/>
    <property type="gene ID" value="maker-uti_cns_0046235-snap-gene-1.17"/>
</dbReference>
<feature type="compositionally biased region" description="Basic and acidic residues" evidence="1">
    <location>
        <begin position="1"/>
        <end position="12"/>
    </location>
</feature>
<name>A0A1I8J8U8_9PLAT</name>
<sequence length="187" mass="19491">MVKGGEEVEGGRRAGNQGADAAPSSIAARAQRESARLLPPLKVAAALRYPPPRRVRAHPVPPVARTQHPEVVCQPPAALEGVLSTAADLPHGRIEVRRLQLHRLPIGARLRLLLKRADQPQCSFLHPQGDGSTGPHQGQRPAGSRLPRSPTPTKQTATQGRATAAASSPPALQQPSASAIAAPAASA</sequence>
<dbReference type="Proteomes" id="UP000095280">
    <property type="component" value="Unplaced"/>
</dbReference>
<dbReference type="AlphaFoldDB" id="A0A1I8J8U8"/>
<feature type="region of interest" description="Disordered" evidence="1">
    <location>
        <begin position="1"/>
        <end position="33"/>
    </location>
</feature>
<reference evidence="3" key="1">
    <citation type="submission" date="2016-11" db="UniProtKB">
        <authorList>
            <consortium name="WormBaseParasite"/>
        </authorList>
    </citation>
    <scope>IDENTIFICATION</scope>
</reference>
<evidence type="ECO:0000313" key="3">
    <source>
        <dbReference type="WBParaSite" id="maker-uti_cns_0046235-snap-gene-1.17-mRNA-1"/>
    </source>
</evidence>
<protein>
    <submittedName>
        <fullName evidence="3">Uncharacterized protein</fullName>
    </submittedName>
</protein>